<feature type="transmembrane region" description="Helical" evidence="1">
    <location>
        <begin position="12"/>
        <end position="35"/>
    </location>
</feature>
<gene>
    <name evidence="2" type="ORF">DSM106972_012170</name>
</gene>
<proteinExistence type="predicted"/>
<feature type="transmembrane region" description="Helical" evidence="1">
    <location>
        <begin position="100"/>
        <end position="119"/>
    </location>
</feature>
<dbReference type="EMBL" id="RSCL01000002">
    <property type="protein sequence ID" value="RUT09164.1"/>
    <property type="molecule type" value="Genomic_DNA"/>
</dbReference>
<sequence>MINTNALREAERYCALGIGILFLVLGIVGFIPAFVSIPGTDVSFVPAQDAHNAYAAGFGYVFGLFPTNFLHNLVHCTVGLLGITSYLTHHGARQFNRIFFVAYVVISIMGLLPFAKTFFGLMPLFGYNVILNAASALAAAYYGIVIPAKLAGEPVSDNI</sequence>
<reference evidence="2" key="2">
    <citation type="journal article" date="2019" name="Genome Biol. Evol.">
        <title>Day and night: Metabolic profiles and evolutionary relationships of six axenic non-marine cyanobacteria.</title>
        <authorList>
            <person name="Will S.E."/>
            <person name="Henke P."/>
            <person name="Boedeker C."/>
            <person name="Huang S."/>
            <person name="Brinkmann H."/>
            <person name="Rohde M."/>
            <person name="Jarek M."/>
            <person name="Friedl T."/>
            <person name="Seufert S."/>
            <person name="Schumacher M."/>
            <person name="Overmann J."/>
            <person name="Neumann-Schaal M."/>
            <person name="Petersen J."/>
        </authorList>
    </citation>
    <scope>NUCLEOTIDE SEQUENCE [LARGE SCALE GENOMIC DNA]</scope>
    <source>
        <strain evidence="2">PCC 7102</strain>
    </source>
</reference>
<keyword evidence="1" id="KW-1133">Transmembrane helix</keyword>
<dbReference type="Proteomes" id="UP000271624">
    <property type="component" value="Unassembled WGS sequence"/>
</dbReference>
<keyword evidence="1" id="KW-0472">Membrane</keyword>
<comment type="caution">
    <text evidence="2">The sequence shown here is derived from an EMBL/GenBank/DDBJ whole genome shotgun (WGS) entry which is preliminary data.</text>
</comment>
<dbReference type="Pfam" id="PF14325">
    <property type="entry name" value="DUF4383"/>
    <property type="match status" value="1"/>
</dbReference>
<evidence type="ECO:0000256" key="1">
    <source>
        <dbReference type="SAM" id="Phobius"/>
    </source>
</evidence>
<keyword evidence="1" id="KW-0812">Transmembrane</keyword>
<reference evidence="2" key="1">
    <citation type="submission" date="2018-12" db="EMBL/GenBank/DDBJ databases">
        <authorList>
            <person name="Will S."/>
            <person name="Neumann-Schaal M."/>
            <person name="Henke P."/>
        </authorList>
    </citation>
    <scope>NUCLEOTIDE SEQUENCE</scope>
    <source>
        <strain evidence="2">PCC 7102</strain>
    </source>
</reference>
<dbReference type="AlphaFoldDB" id="A0A433VSV1"/>
<evidence type="ECO:0000313" key="3">
    <source>
        <dbReference type="Proteomes" id="UP000271624"/>
    </source>
</evidence>
<accession>A0A433VSV1</accession>
<protein>
    <recommendedName>
        <fullName evidence="4">DUF4383 domain-containing protein</fullName>
    </recommendedName>
</protein>
<dbReference type="OrthoDB" id="572373at2"/>
<feature type="transmembrane region" description="Helical" evidence="1">
    <location>
        <begin position="125"/>
        <end position="144"/>
    </location>
</feature>
<dbReference type="RefSeq" id="WP_127079826.1">
    <property type="nucleotide sequence ID" value="NZ_RSCL01000002.1"/>
</dbReference>
<name>A0A433VSV1_9CYAN</name>
<keyword evidence="3" id="KW-1185">Reference proteome</keyword>
<evidence type="ECO:0000313" key="2">
    <source>
        <dbReference type="EMBL" id="RUT09164.1"/>
    </source>
</evidence>
<organism evidence="2 3">
    <name type="scientific">Dulcicalothrix desertica PCC 7102</name>
    <dbReference type="NCBI Taxonomy" id="232991"/>
    <lineage>
        <taxon>Bacteria</taxon>
        <taxon>Bacillati</taxon>
        <taxon>Cyanobacteriota</taxon>
        <taxon>Cyanophyceae</taxon>
        <taxon>Nostocales</taxon>
        <taxon>Calotrichaceae</taxon>
        <taxon>Dulcicalothrix</taxon>
    </lineage>
</organism>
<evidence type="ECO:0008006" key="4">
    <source>
        <dbReference type="Google" id="ProtNLM"/>
    </source>
</evidence>